<dbReference type="GO" id="GO:0005886">
    <property type="term" value="C:plasma membrane"/>
    <property type="evidence" value="ECO:0007669"/>
    <property type="project" value="UniProtKB-SubCell"/>
</dbReference>
<accession>A0A7K3LNJ3</accession>
<feature type="transmembrane region" description="Helical" evidence="7">
    <location>
        <begin position="6"/>
        <end position="27"/>
    </location>
</feature>
<organism evidence="8 9">
    <name type="scientific">Gordonia desulfuricans</name>
    <dbReference type="NCBI Taxonomy" id="89051"/>
    <lineage>
        <taxon>Bacteria</taxon>
        <taxon>Bacillati</taxon>
        <taxon>Actinomycetota</taxon>
        <taxon>Actinomycetes</taxon>
        <taxon>Mycobacteriales</taxon>
        <taxon>Gordoniaceae</taxon>
        <taxon>Gordonia</taxon>
    </lineage>
</organism>
<dbReference type="CDD" id="cd06580">
    <property type="entry name" value="TM_PBP1_transp_TpRbsC_like"/>
    <property type="match status" value="1"/>
</dbReference>
<reference evidence="8 9" key="1">
    <citation type="submission" date="2020-01" db="EMBL/GenBank/DDBJ databases">
        <title>Investigation of new actinobacteria for the biodesulphurisation of diesel fuel.</title>
        <authorList>
            <person name="Athi Narayanan S.M."/>
        </authorList>
    </citation>
    <scope>NUCLEOTIDE SEQUENCE [LARGE SCALE GENOMIC DNA]</scope>
    <source>
        <strain evidence="8 9">213E</strain>
    </source>
</reference>
<keyword evidence="9" id="KW-1185">Reference proteome</keyword>
<name>A0A7K3LNJ3_9ACTN</name>
<evidence type="ECO:0000256" key="7">
    <source>
        <dbReference type="SAM" id="Phobius"/>
    </source>
</evidence>
<gene>
    <name evidence="8" type="ORF">GYA93_09440</name>
</gene>
<sequence>MSAIEFWTVVIAGAIGLSAPIIVAGVGEIVFERAGGFNVGIEGMMLLGAATGVVGARVGGVWVGLLFALLAGVVAGGVLGFAHAIVRADIVVVGVAVGTITTGLSVFIYQWLSPAGAVNRTVPTQPVLTLPLLEHLPLVGRGLAHAGLFFYASLVLVVVVGWFLRNTRAGLRLTAVGAAPEVARDRGISPSATLCTAAVFAGGCAGLGGAVVSLGSIGTFSPGMTGGVGFIALAVVIVARGRPGGLVIGALGFAFFNSLALLAQTRDLGLPVELYQGLPYAVALAVLCVAASGRGVGGRLRRRPPPAATRPSGNTGDTKPPVTGNDKHSHPDQPQEALS</sequence>
<feature type="region of interest" description="Disordered" evidence="6">
    <location>
        <begin position="296"/>
        <end position="339"/>
    </location>
</feature>
<dbReference type="EMBL" id="JAADZU010000024">
    <property type="protein sequence ID" value="NDK89799.1"/>
    <property type="molecule type" value="Genomic_DNA"/>
</dbReference>
<keyword evidence="2" id="KW-1003">Cell membrane</keyword>
<dbReference type="GO" id="GO:0022857">
    <property type="term" value="F:transmembrane transporter activity"/>
    <property type="evidence" value="ECO:0007669"/>
    <property type="project" value="InterPro"/>
</dbReference>
<feature type="transmembrane region" description="Helical" evidence="7">
    <location>
        <begin position="62"/>
        <end position="83"/>
    </location>
</feature>
<keyword evidence="4 7" id="KW-1133">Transmembrane helix</keyword>
<dbReference type="AlphaFoldDB" id="A0A7K3LNJ3"/>
<dbReference type="Pfam" id="PF02653">
    <property type="entry name" value="BPD_transp_2"/>
    <property type="match status" value="1"/>
</dbReference>
<evidence type="ECO:0000313" key="9">
    <source>
        <dbReference type="Proteomes" id="UP000466307"/>
    </source>
</evidence>
<evidence type="ECO:0000256" key="3">
    <source>
        <dbReference type="ARBA" id="ARBA00022692"/>
    </source>
</evidence>
<comment type="caution">
    <text evidence="8">The sequence shown here is derived from an EMBL/GenBank/DDBJ whole genome shotgun (WGS) entry which is preliminary data.</text>
</comment>
<comment type="subcellular location">
    <subcellularLocation>
        <location evidence="1">Cell membrane</location>
        <topology evidence="1">Multi-pass membrane protein</topology>
    </subcellularLocation>
</comment>
<evidence type="ECO:0000256" key="4">
    <source>
        <dbReference type="ARBA" id="ARBA00022989"/>
    </source>
</evidence>
<evidence type="ECO:0000256" key="6">
    <source>
        <dbReference type="SAM" id="MobiDB-lite"/>
    </source>
</evidence>
<dbReference type="Proteomes" id="UP000466307">
    <property type="component" value="Unassembled WGS sequence"/>
</dbReference>
<keyword evidence="3 7" id="KW-0812">Transmembrane</keyword>
<proteinExistence type="predicted"/>
<evidence type="ECO:0000256" key="2">
    <source>
        <dbReference type="ARBA" id="ARBA00022475"/>
    </source>
</evidence>
<evidence type="ECO:0000256" key="5">
    <source>
        <dbReference type="ARBA" id="ARBA00023136"/>
    </source>
</evidence>
<dbReference type="RefSeq" id="WP_059036515.1">
    <property type="nucleotide sequence ID" value="NZ_JAADZU010000024.1"/>
</dbReference>
<feature type="transmembrane region" description="Helical" evidence="7">
    <location>
        <begin position="143"/>
        <end position="164"/>
    </location>
</feature>
<protein>
    <submittedName>
        <fullName evidence="8">ABC transporter permease</fullName>
    </submittedName>
</protein>
<dbReference type="PANTHER" id="PTHR43370:SF2">
    <property type="entry name" value="ABC TRANSPORTER PERMEASE PROTEIN"/>
    <property type="match status" value="1"/>
</dbReference>
<dbReference type="PANTHER" id="PTHR43370">
    <property type="entry name" value="SUGAR ABC TRANSPORTER INTEGRAL MEMBRANE PROTEIN-RELATED"/>
    <property type="match status" value="1"/>
</dbReference>
<feature type="transmembrane region" description="Helical" evidence="7">
    <location>
        <begin position="194"/>
        <end position="214"/>
    </location>
</feature>
<feature type="transmembrane region" description="Helical" evidence="7">
    <location>
        <begin position="39"/>
        <end position="56"/>
    </location>
</feature>
<evidence type="ECO:0000313" key="8">
    <source>
        <dbReference type="EMBL" id="NDK89799.1"/>
    </source>
</evidence>
<feature type="transmembrane region" description="Helical" evidence="7">
    <location>
        <begin position="277"/>
        <end position="296"/>
    </location>
</feature>
<feature type="transmembrane region" description="Helical" evidence="7">
    <location>
        <begin position="220"/>
        <end position="239"/>
    </location>
</feature>
<evidence type="ECO:0000256" key="1">
    <source>
        <dbReference type="ARBA" id="ARBA00004651"/>
    </source>
</evidence>
<feature type="transmembrane region" description="Helical" evidence="7">
    <location>
        <begin position="246"/>
        <end position="265"/>
    </location>
</feature>
<keyword evidence="5 7" id="KW-0472">Membrane</keyword>
<dbReference type="InterPro" id="IPR001851">
    <property type="entry name" value="ABC_transp_permease"/>
</dbReference>
<feature type="transmembrane region" description="Helical" evidence="7">
    <location>
        <begin position="90"/>
        <end position="112"/>
    </location>
</feature>